<proteinExistence type="inferred from homology"/>
<dbReference type="InterPro" id="IPR029066">
    <property type="entry name" value="PLP-binding_barrel"/>
</dbReference>
<dbReference type="OrthoDB" id="20198at2759"/>
<organism evidence="15">
    <name type="scientific">Fusarium oxysporum (strain Fo5176)</name>
    <name type="common">Fusarium vascular wilt</name>
    <dbReference type="NCBI Taxonomy" id="660025"/>
    <lineage>
        <taxon>Eukaryota</taxon>
        <taxon>Fungi</taxon>
        <taxon>Dikarya</taxon>
        <taxon>Ascomycota</taxon>
        <taxon>Pezizomycotina</taxon>
        <taxon>Sordariomycetes</taxon>
        <taxon>Hypocreomycetidae</taxon>
        <taxon>Hypocreales</taxon>
        <taxon>Nectriaceae</taxon>
        <taxon>Fusarium</taxon>
        <taxon>Fusarium oxysporum species complex</taxon>
    </lineage>
</organism>
<evidence type="ECO:0000259" key="14">
    <source>
        <dbReference type="SMART" id="SM01119"/>
    </source>
</evidence>
<dbReference type="SMART" id="SM01119">
    <property type="entry name" value="D-ser_dehydrat"/>
    <property type="match status" value="1"/>
</dbReference>
<dbReference type="InterPro" id="IPR001608">
    <property type="entry name" value="Ala_racemase_N"/>
</dbReference>
<evidence type="ECO:0000256" key="5">
    <source>
        <dbReference type="ARBA" id="ARBA00022723"/>
    </source>
</evidence>
<dbReference type="EMBL" id="AFQF01002820">
    <property type="protein sequence ID" value="EGU78455.1"/>
    <property type="molecule type" value="Genomic_DNA"/>
</dbReference>
<protein>
    <recommendedName>
        <fullName evidence="12">D-serine dehydratase</fullName>
        <ecNumber evidence="11">4.3.1.18</ecNumber>
    </recommendedName>
    <alternativeName>
        <fullName evidence="13">D-serine deaminase</fullName>
    </alternativeName>
</protein>
<dbReference type="PANTHER" id="PTHR28004:SF2">
    <property type="entry name" value="D-SERINE DEHYDRATASE"/>
    <property type="match status" value="1"/>
</dbReference>
<dbReference type="FunFam" id="3.20.20.10:FF:000016">
    <property type="entry name" value="D-serine dehydratase"/>
    <property type="match status" value="1"/>
</dbReference>
<evidence type="ECO:0000256" key="2">
    <source>
        <dbReference type="ARBA" id="ARBA00001947"/>
    </source>
</evidence>
<gene>
    <name evidence="15" type="ORF">FOXB_11034</name>
</gene>
<evidence type="ECO:0000313" key="15">
    <source>
        <dbReference type="EMBL" id="EGU78455.1"/>
    </source>
</evidence>
<keyword evidence="4" id="KW-0216">Detoxification</keyword>
<dbReference type="GO" id="GO:0036088">
    <property type="term" value="P:D-serine catabolic process"/>
    <property type="evidence" value="ECO:0007669"/>
    <property type="project" value="TreeGrafter"/>
</dbReference>
<keyword evidence="5" id="KW-0479">Metal-binding</keyword>
<evidence type="ECO:0000256" key="9">
    <source>
        <dbReference type="ARBA" id="ARBA00051198"/>
    </source>
</evidence>
<comment type="similarity">
    <text evidence="3">Belongs to the DSD1 family.</text>
</comment>
<comment type="catalytic activity">
    <reaction evidence="9">
        <text>D-serine = pyruvate + NH4(+)</text>
        <dbReference type="Rhea" id="RHEA:13977"/>
        <dbReference type="ChEBI" id="CHEBI:15361"/>
        <dbReference type="ChEBI" id="CHEBI:28938"/>
        <dbReference type="ChEBI" id="CHEBI:35247"/>
        <dbReference type="EC" id="4.3.1.18"/>
    </reaction>
    <physiologicalReaction direction="left-to-right" evidence="9">
        <dbReference type="Rhea" id="RHEA:13978"/>
    </physiologicalReaction>
</comment>
<name>F9FXA2_FUSOF</name>
<keyword evidence="8" id="KW-0456">Lyase</keyword>
<dbReference type="PANTHER" id="PTHR28004">
    <property type="entry name" value="ZGC:162816-RELATED"/>
    <property type="match status" value="1"/>
</dbReference>
<keyword evidence="7" id="KW-0663">Pyridoxal phosphate</keyword>
<evidence type="ECO:0000256" key="6">
    <source>
        <dbReference type="ARBA" id="ARBA00022833"/>
    </source>
</evidence>
<evidence type="ECO:0000256" key="12">
    <source>
        <dbReference type="ARBA" id="ARBA00069616"/>
    </source>
</evidence>
<feature type="domain" description="D-serine dehydratase-like" evidence="14">
    <location>
        <begin position="329"/>
        <end position="448"/>
    </location>
</feature>
<dbReference type="InterPro" id="IPR051466">
    <property type="entry name" value="D-amino_acid_metab_enzyme"/>
</dbReference>
<dbReference type="EC" id="4.3.1.18" evidence="11"/>
<sequence>MSPFGLYPTSTKAALRLLYVGKVLHEVPSPGIVLDVDCIRRNCQSMLEACDSMSVAWRAHIKTHKTIEVSRLQVGADPNRPANFVVSTIAELEFILPLLKEYGSQCRQFNVIYGFPISPEVIPRLANLAAVLGNGSVGILVDHPAQIEAMEDFYLMSGGVVPQVHIKIDVGGRRAGVIPGSETFRDLVDSLLEAHEAGFLILSGLYSHAGHSYAGNSRAEAVSMLETELQGMILAADYINAYQPAAQPLPLTLSAGASPTALSIQNLRLSHIITEEEQAASRNLSTLLATIREKMYGIELHAGVYPLLDLQQLAANSAPDTILSWDRMAMTVLAEVCSVYPDRGLDGRPEILIRAGALVLGREPCKAYPGLGMVAPWGMEASRVPTGDVGEAEGWIVDRFSQEHGVLSWTGKAGEHCLMPLRVGQKIRLWPNHACITASHFDWYYVVDGSRQGETDKVVDIWIRVRGW</sequence>
<evidence type="ECO:0000256" key="13">
    <source>
        <dbReference type="ARBA" id="ARBA00075219"/>
    </source>
</evidence>
<dbReference type="AlphaFoldDB" id="F9FXA2"/>
<accession>F9FXA2</accession>
<keyword evidence="6" id="KW-0862">Zinc</keyword>
<dbReference type="Gene3D" id="3.20.20.10">
    <property type="entry name" value="Alanine racemase"/>
    <property type="match status" value="1"/>
</dbReference>
<dbReference type="InterPro" id="IPR042208">
    <property type="entry name" value="D-ser_dehydrat-like_sf"/>
</dbReference>
<dbReference type="InterPro" id="IPR026956">
    <property type="entry name" value="D-ser_dehydrat-like_dom"/>
</dbReference>
<comment type="caution">
    <text evidence="15">The sequence shown here is derived from an EMBL/GenBank/DDBJ whole genome shotgun (WGS) entry which is preliminary data.</text>
</comment>
<comment type="function">
    <text evidence="10">Catalyzes the conversion of D-serine to pyruvate and ammonia. May play a role in D-serine detoxification.</text>
</comment>
<evidence type="ECO:0000256" key="3">
    <source>
        <dbReference type="ARBA" id="ARBA00005323"/>
    </source>
</evidence>
<dbReference type="GO" id="GO:0046872">
    <property type="term" value="F:metal ion binding"/>
    <property type="evidence" value="ECO:0007669"/>
    <property type="project" value="UniProtKB-KW"/>
</dbReference>
<dbReference type="Pfam" id="PF01168">
    <property type="entry name" value="Ala_racemase_N"/>
    <property type="match status" value="1"/>
</dbReference>
<dbReference type="Gene3D" id="2.40.37.20">
    <property type="entry name" value="D-serine dehydratase-like domain"/>
    <property type="match status" value="1"/>
</dbReference>
<comment type="cofactor">
    <cofactor evidence="1">
        <name>pyridoxal 5'-phosphate</name>
        <dbReference type="ChEBI" id="CHEBI:597326"/>
    </cofactor>
</comment>
<dbReference type="Pfam" id="PF14031">
    <property type="entry name" value="D-ser_dehydrat"/>
    <property type="match status" value="1"/>
</dbReference>
<evidence type="ECO:0000256" key="1">
    <source>
        <dbReference type="ARBA" id="ARBA00001933"/>
    </source>
</evidence>
<reference evidence="15" key="1">
    <citation type="journal article" date="2012" name="Mol. Plant Microbe Interact.">
        <title>A highly conserved effector in Fusarium oxysporum is required for full virulence on Arabidopsis.</title>
        <authorList>
            <person name="Thatcher L.F."/>
            <person name="Gardiner D.M."/>
            <person name="Kazan K."/>
            <person name="Manners J."/>
        </authorList>
    </citation>
    <scope>NUCLEOTIDE SEQUENCE [LARGE SCALE GENOMIC DNA]</scope>
    <source>
        <strain evidence="15">Fo5176</strain>
    </source>
</reference>
<evidence type="ECO:0000256" key="11">
    <source>
        <dbReference type="ARBA" id="ARBA00066349"/>
    </source>
</evidence>
<evidence type="ECO:0000256" key="7">
    <source>
        <dbReference type="ARBA" id="ARBA00022898"/>
    </source>
</evidence>
<dbReference type="STRING" id="660025.F9FXA2"/>
<dbReference type="GO" id="GO:0009636">
    <property type="term" value="P:response to toxic substance"/>
    <property type="evidence" value="ECO:0007669"/>
    <property type="project" value="UniProtKB-KW"/>
</dbReference>
<evidence type="ECO:0000256" key="8">
    <source>
        <dbReference type="ARBA" id="ARBA00023239"/>
    </source>
</evidence>
<evidence type="ECO:0000256" key="4">
    <source>
        <dbReference type="ARBA" id="ARBA00022575"/>
    </source>
</evidence>
<dbReference type="SUPFAM" id="SSF51419">
    <property type="entry name" value="PLP-binding barrel"/>
    <property type="match status" value="1"/>
</dbReference>
<evidence type="ECO:0000256" key="10">
    <source>
        <dbReference type="ARBA" id="ARBA00055764"/>
    </source>
</evidence>
<dbReference type="GO" id="GO:0008721">
    <property type="term" value="F:D-serine ammonia-lyase activity"/>
    <property type="evidence" value="ECO:0007669"/>
    <property type="project" value="UniProtKB-EC"/>
</dbReference>
<comment type="cofactor">
    <cofactor evidence="2">
        <name>Zn(2+)</name>
        <dbReference type="ChEBI" id="CHEBI:29105"/>
    </cofactor>
</comment>